<gene>
    <name evidence="3" type="ORF">ISG29_17920</name>
</gene>
<protein>
    <submittedName>
        <fullName evidence="3">ATP-binding protein</fullName>
    </submittedName>
</protein>
<dbReference type="Proteomes" id="UP000656804">
    <property type="component" value="Unassembled WGS sequence"/>
</dbReference>
<proteinExistence type="predicted"/>
<evidence type="ECO:0000313" key="4">
    <source>
        <dbReference type="Proteomes" id="UP000656804"/>
    </source>
</evidence>
<dbReference type="CDD" id="cd16936">
    <property type="entry name" value="HATPase_RsbW-like"/>
    <property type="match status" value="1"/>
</dbReference>
<evidence type="ECO:0000259" key="2">
    <source>
        <dbReference type="Pfam" id="PF13581"/>
    </source>
</evidence>
<name>A0A930V5I5_9ACTN</name>
<organism evidence="3 4">
    <name type="scientific">Nocardioides acrostichi</name>
    <dbReference type="NCBI Taxonomy" id="2784339"/>
    <lineage>
        <taxon>Bacteria</taxon>
        <taxon>Bacillati</taxon>
        <taxon>Actinomycetota</taxon>
        <taxon>Actinomycetes</taxon>
        <taxon>Propionibacteriales</taxon>
        <taxon>Nocardioidaceae</taxon>
        <taxon>Nocardioides</taxon>
    </lineage>
</organism>
<accession>A0A930V5I5</accession>
<dbReference type="InterPro" id="IPR003594">
    <property type="entry name" value="HATPase_dom"/>
</dbReference>
<keyword evidence="1" id="KW-0723">Serine/threonine-protein kinase</keyword>
<dbReference type="EMBL" id="JADIVZ010000013">
    <property type="protein sequence ID" value="MBF4163564.1"/>
    <property type="molecule type" value="Genomic_DNA"/>
</dbReference>
<dbReference type="GO" id="GO:0005524">
    <property type="term" value="F:ATP binding"/>
    <property type="evidence" value="ECO:0007669"/>
    <property type="project" value="UniProtKB-KW"/>
</dbReference>
<dbReference type="InterPro" id="IPR036890">
    <property type="entry name" value="HATPase_C_sf"/>
</dbReference>
<dbReference type="PANTHER" id="PTHR35526">
    <property type="entry name" value="ANTI-SIGMA-F FACTOR RSBW-RELATED"/>
    <property type="match status" value="1"/>
</dbReference>
<dbReference type="InterPro" id="IPR050267">
    <property type="entry name" value="Anti-sigma-factor_SerPK"/>
</dbReference>
<keyword evidence="1" id="KW-0418">Kinase</keyword>
<sequence>MRRSLHLEHKPASVAAARRQLRDFLHEAGIAEPLSFEASLVLSELVTNAVEHGAPDASGGVHVVLALVDHHLTLDVSDGGAGHPEARDANAFDDSGRGLLLIAEMCTEWHVDHAAGTRVVAEMELAAA</sequence>
<keyword evidence="3" id="KW-0067">ATP-binding</keyword>
<dbReference type="RefSeq" id="WP_194504830.1">
    <property type="nucleotide sequence ID" value="NZ_JADIVZ010000013.1"/>
</dbReference>
<dbReference type="GO" id="GO:0004674">
    <property type="term" value="F:protein serine/threonine kinase activity"/>
    <property type="evidence" value="ECO:0007669"/>
    <property type="project" value="UniProtKB-KW"/>
</dbReference>
<keyword evidence="4" id="KW-1185">Reference proteome</keyword>
<evidence type="ECO:0000313" key="3">
    <source>
        <dbReference type="EMBL" id="MBF4163564.1"/>
    </source>
</evidence>
<dbReference type="PANTHER" id="PTHR35526:SF3">
    <property type="entry name" value="ANTI-SIGMA-F FACTOR RSBW"/>
    <property type="match status" value="1"/>
</dbReference>
<feature type="domain" description="Histidine kinase/HSP90-like ATPase" evidence="2">
    <location>
        <begin position="8"/>
        <end position="120"/>
    </location>
</feature>
<evidence type="ECO:0000256" key="1">
    <source>
        <dbReference type="ARBA" id="ARBA00022527"/>
    </source>
</evidence>
<reference evidence="3" key="1">
    <citation type="submission" date="2020-11" db="EMBL/GenBank/DDBJ databases">
        <title>Nocardioides sp. CBS4Y-1, whole genome shotgun sequence.</title>
        <authorList>
            <person name="Tuo L."/>
        </authorList>
    </citation>
    <scope>NUCLEOTIDE SEQUENCE</scope>
    <source>
        <strain evidence="3">CBS4Y-1</strain>
    </source>
</reference>
<keyword evidence="3" id="KW-0547">Nucleotide-binding</keyword>
<dbReference type="AlphaFoldDB" id="A0A930V5I5"/>
<dbReference type="Pfam" id="PF13581">
    <property type="entry name" value="HATPase_c_2"/>
    <property type="match status" value="1"/>
</dbReference>
<comment type="caution">
    <text evidence="3">The sequence shown here is derived from an EMBL/GenBank/DDBJ whole genome shotgun (WGS) entry which is preliminary data.</text>
</comment>
<keyword evidence="1" id="KW-0808">Transferase</keyword>
<dbReference type="SUPFAM" id="SSF55874">
    <property type="entry name" value="ATPase domain of HSP90 chaperone/DNA topoisomerase II/histidine kinase"/>
    <property type="match status" value="1"/>
</dbReference>
<dbReference type="Gene3D" id="3.30.565.10">
    <property type="entry name" value="Histidine kinase-like ATPase, C-terminal domain"/>
    <property type="match status" value="1"/>
</dbReference>